<comment type="caution">
    <text evidence="5">The sequence shown here is derived from an EMBL/GenBank/DDBJ whole genome shotgun (WGS) entry which is preliminary data.</text>
</comment>
<dbReference type="Proteomes" id="UP001434883">
    <property type="component" value="Unassembled WGS sequence"/>
</dbReference>
<keyword evidence="3" id="KW-1133">Transmembrane helix</keyword>
<gene>
    <name evidence="5" type="ORF">XENOCAPTIV_027876</name>
</gene>
<dbReference type="SUPFAM" id="SSF90112">
    <property type="entry name" value="Neurotransmitter-gated ion-channel transmembrane pore"/>
    <property type="match status" value="1"/>
</dbReference>
<feature type="domain" description="Neurotransmitter-gated ion-channel transmembrane" evidence="4">
    <location>
        <begin position="22"/>
        <end position="51"/>
    </location>
</feature>
<dbReference type="InterPro" id="IPR036719">
    <property type="entry name" value="Neuro-gated_channel_TM_sf"/>
</dbReference>
<evidence type="ECO:0000259" key="4">
    <source>
        <dbReference type="Pfam" id="PF02932"/>
    </source>
</evidence>
<evidence type="ECO:0000313" key="6">
    <source>
        <dbReference type="Proteomes" id="UP001434883"/>
    </source>
</evidence>
<keyword evidence="1" id="KW-0813">Transport</keyword>
<dbReference type="EMBL" id="JAHRIN010059556">
    <property type="protein sequence ID" value="MEQ2212230.1"/>
    <property type="molecule type" value="Genomic_DNA"/>
</dbReference>
<dbReference type="InterPro" id="IPR006028">
    <property type="entry name" value="GABAA/Glycine_rcpt"/>
</dbReference>
<evidence type="ECO:0000256" key="1">
    <source>
        <dbReference type="ARBA" id="ARBA00023173"/>
    </source>
</evidence>
<feature type="non-terminal residue" evidence="5">
    <location>
        <position position="1"/>
    </location>
</feature>
<keyword evidence="3" id="KW-0472">Membrane</keyword>
<accession>A0ABV0RVH8</accession>
<protein>
    <recommendedName>
        <fullName evidence="4">Neurotransmitter-gated ion-channel transmembrane domain-containing protein</fullName>
    </recommendedName>
</protein>
<keyword evidence="1" id="KW-0406">Ion transport</keyword>
<feature type="transmembrane region" description="Helical" evidence="3">
    <location>
        <begin position="152"/>
        <end position="169"/>
    </location>
</feature>
<evidence type="ECO:0000313" key="5">
    <source>
        <dbReference type="EMBL" id="MEQ2212230.1"/>
    </source>
</evidence>
<sequence length="170" mass="20307">WYNRLFINFILRRHIFFFMLQTYFPTMLMVVLSWVSFWIDRRAVPARVSLGRKQRLCDQHLLHRIYFLFNIPSTFNASQAMAFDGCYHDNDIELTTFPRMASTLASNTLTTQSQNSDLRPPEGTRLRRQRSVRENVDLLVNNSYMIDSYSRLAFPLSYLLFNTVYWSMYS</sequence>
<dbReference type="PRINTS" id="PR00253">
    <property type="entry name" value="GABAARECEPTR"/>
</dbReference>
<evidence type="ECO:0000256" key="2">
    <source>
        <dbReference type="ARBA" id="ARBA00023214"/>
    </source>
</evidence>
<dbReference type="InterPro" id="IPR038050">
    <property type="entry name" value="Neuro_actylchol_rec"/>
</dbReference>
<proteinExistence type="predicted"/>
<dbReference type="InterPro" id="IPR006029">
    <property type="entry name" value="Neurotrans-gated_channel_TM"/>
</dbReference>
<dbReference type="Pfam" id="PF02932">
    <property type="entry name" value="Neur_chan_memb"/>
    <property type="match status" value="1"/>
</dbReference>
<name>A0ABV0RVH8_9TELE</name>
<keyword evidence="6" id="KW-1185">Reference proteome</keyword>
<keyword evidence="1" id="KW-0869">Chloride channel</keyword>
<feature type="transmembrane region" description="Helical" evidence="3">
    <location>
        <begin position="15"/>
        <end position="39"/>
    </location>
</feature>
<keyword evidence="3" id="KW-0812">Transmembrane</keyword>
<keyword evidence="2" id="KW-0868">Chloride</keyword>
<reference evidence="5 6" key="1">
    <citation type="submission" date="2021-06" db="EMBL/GenBank/DDBJ databases">
        <authorList>
            <person name="Palmer J.M."/>
        </authorList>
    </citation>
    <scope>NUCLEOTIDE SEQUENCE [LARGE SCALE GENOMIC DNA]</scope>
    <source>
        <strain evidence="5 6">XC_2019</strain>
        <tissue evidence="5">Muscle</tissue>
    </source>
</reference>
<dbReference type="Gene3D" id="1.20.58.390">
    <property type="entry name" value="Neurotransmitter-gated ion-channel transmembrane domain"/>
    <property type="match status" value="1"/>
</dbReference>
<organism evidence="5 6">
    <name type="scientific">Xenoophorus captivus</name>
    <dbReference type="NCBI Taxonomy" id="1517983"/>
    <lineage>
        <taxon>Eukaryota</taxon>
        <taxon>Metazoa</taxon>
        <taxon>Chordata</taxon>
        <taxon>Craniata</taxon>
        <taxon>Vertebrata</taxon>
        <taxon>Euteleostomi</taxon>
        <taxon>Actinopterygii</taxon>
        <taxon>Neopterygii</taxon>
        <taxon>Teleostei</taxon>
        <taxon>Neoteleostei</taxon>
        <taxon>Acanthomorphata</taxon>
        <taxon>Ovalentaria</taxon>
        <taxon>Atherinomorphae</taxon>
        <taxon>Cyprinodontiformes</taxon>
        <taxon>Goodeidae</taxon>
        <taxon>Xenoophorus</taxon>
    </lineage>
</organism>
<keyword evidence="1" id="KW-0407">Ion channel</keyword>
<evidence type="ECO:0000256" key="3">
    <source>
        <dbReference type="SAM" id="Phobius"/>
    </source>
</evidence>